<comment type="subcellular location">
    <subcellularLocation>
        <location evidence="1">Membrane</location>
        <topology evidence="1">Multi-pass membrane protein</topology>
    </subcellularLocation>
</comment>
<keyword evidence="7" id="KW-1185">Reference proteome</keyword>
<protein>
    <submittedName>
        <fullName evidence="6">Uncharacterized protein</fullName>
    </submittedName>
</protein>
<accession>A0AAV8WSY4</accession>
<dbReference type="Pfam" id="PF00335">
    <property type="entry name" value="Tetraspanin"/>
    <property type="match status" value="1"/>
</dbReference>
<gene>
    <name evidence="6" type="ORF">NQ314_018203</name>
</gene>
<evidence type="ECO:0000313" key="7">
    <source>
        <dbReference type="Proteomes" id="UP001162156"/>
    </source>
</evidence>
<name>A0AAV8WSY4_9CUCU</name>
<reference evidence="6" key="1">
    <citation type="journal article" date="2023" name="Insect Mol. Biol.">
        <title>Genome sequencing provides insights into the evolution of gene families encoding plant cell wall-degrading enzymes in longhorned beetles.</title>
        <authorList>
            <person name="Shin N.R."/>
            <person name="Okamura Y."/>
            <person name="Kirsch R."/>
            <person name="Pauchet Y."/>
        </authorList>
    </citation>
    <scope>NUCLEOTIDE SEQUENCE</scope>
    <source>
        <strain evidence="6">RBIC_L_NR</strain>
    </source>
</reference>
<organism evidence="6 7">
    <name type="scientific">Rhamnusium bicolor</name>
    <dbReference type="NCBI Taxonomy" id="1586634"/>
    <lineage>
        <taxon>Eukaryota</taxon>
        <taxon>Metazoa</taxon>
        <taxon>Ecdysozoa</taxon>
        <taxon>Arthropoda</taxon>
        <taxon>Hexapoda</taxon>
        <taxon>Insecta</taxon>
        <taxon>Pterygota</taxon>
        <taxon>Neoptera</taxon>
        <taxon>Endopterygota</taxon>
        <taxon>Coleoptera</taxon>
        <taxon>Polyphaga</taxon>
        <taxon>Cucujiformia</taxon>
        <taxon>Chrysomeloidea</taxon>
        <taxon>Cerambycidae</taxon>
        <taxon>Lepturinae</taxon>
        <taxon>Rhagiini</taxon>
        <taxon>Rhamnusium</taxon>
    </lineage>
</organism>
<feature type="transmembrane region" description="Helical" evidence="5">
    <location>
        <begin position="25"/>
        <end position="47"/>
    </location>
</feature>
<evidence type="ECO:0000256" key="4">
    <source>
        <dbReference type="ARBA" id="ARBA00023136"/>
    </source>
</evidence>
<dbReference type="EMBL" id="JANEYF010005115">
    <property type="protein sequence ID" value="KAJ8929135.1"/>
    <property type="molecule type" value="Genomic_DNA"/>
</dbReference>
<keyword evidence="2 5" id="KW-0812">Transmembrane</keyword>
<dbReference type="Gene3D" id="1.10.1450.10">
    <property type="entry name" value="Tetraspanin"/>
    <property type="match status" value="1"/>
</dbReference>
<dbReference type="Proteomes" id="UP001162156">
    <property type="component" value="Unassembled WGS sequence"/>
</dbReference>
<evidence type="ECO:0000256" key="5">
    <source>
        <dbReference type="SAM" id="Phobius"/>
    </source>
</evidence>
<evidence type="ECO:0000256" key="2">
    <source>
        <dbReference type="ARBA" id="ARBA00022692"/>
    </source>
</evidence>
<evidence type="ECO:0000256" key="3">
    <source>
        <dbReference type="ARBA" id="ARBA00022989"/>
    </source>
</evidence>
<dbReference type="InterPro" id="IPR018499">
    <property type="entry name" value="Tetraspanin/Peripherin"/>
</dbReference>
<comment type="caution">
    <text evidence="6">The sequence shown here is derived from an EMBL/GenBank/DDBJ whole genome shotgun (WGS) entry which is preliminary data.</text>
</comment>
<dbReference type="InterPro" id="IPR008952">
    <property type="entry name" value="Tetraspanin_EC2_sf"/>
</dbReference>
<keyword evidence="4 5" id="KW-0472">Membrane</keyword>
<proteinExistence type="predicted"/>
<sequence length="129" mass="14516">MLKKTVSIDSWDSPWGTQKPRRRPLLILLLTVSAALLVTGSSIGMLYDSRIDPNTTVMISSLNIKDLNTSLQISIFQYTNSDYKFAWNKMQMQLNCCGIGDYRDWLNVGRPIPDSCCENVKIIPGDCPV</sequence>
<dbReference type="SUPFAM" id="SSF48652">
    <property type="entry name" value="Tetraspanin"/>
    <property type="match status" value="1"/>
</dbReference>
<dbReference type="GO" id="GO:0016020">
    <property type="term" value="C:membrane"/>
    <property type="evidence" value="ECO:0007669"/>
    <property type="project" value="UniProtKB-SubCell"/>
</dbReference>
<dbReference type="AlphaFoldDB" id="A0AAV8WSY4"/>
<evidence type="ECO:0000256" key="1">
    <source>
        <dbReference type="ARBA" id="ARBA00004141"/>
    </source>
</evidence>
<keyword evidence="3 5" id="KW-1133">Transmembrane helix</keyword>
<evidence type="ECO:0000313" key="6">
    <source>
        <dbReference type="EMBL" id="KAJ8929135.1"/>
    </source>
</evidence>